<sequence length="96" mass="10607">MTQSIINQYQPNMVSPPGETLLETLQERAIAVEELAAKMGISEIAIASLISGNAPITPEIARQLGQILGIPADFWNNRERHYRDYLARSQSQAIAD</sequence>
<dbReference type="RefSeq" id="WP_207088824.1">
    <property type="nucleotide sequence ID" value="NZ_JAFLQW010000392.1"/>
</dbReference>
<gene>
    <name evidence="2" type="ORF">J0895_14755</name>
</gene>
<dbReference type="Gene3D" id="1.10.260.40">
    <property type="entry name" value="lambda repressor-like DNA-binding domains"/>
    <property type="match status" value="1"/>
</dbReference>
<evidence type="ECO:0000313" key="2">
    <source>
        <dbReference type="EMBL" id="MBO0350343.1"/>
    </source>
</evidence>
<protein>
    <submittedName>
        <fullName evidence="2">Helix-turn-helix domain-containing protein</fullName>
    </submittedName>
</protein>
<evidence type="ECO:0000259" key="1">
    <source>
        <dbReference type="PROSITE" id="PS50943"/>
    </source>
</evidence>
<dbReference type="EMBL" id="JAFLQW010000392">
    <property type="protein sequence ID" value="MBO0350343.1"/>
    <property type="molecule type" value="Genomic_DNA"/>
</dbReference>
<dbReference type="PROSITE" id="PS50943">
    <property type="entry name" value="HTH_CROC1"/>
    <property type="match status" value="1"/>
</dbReference>
<name>A0ABS3FT93_9CYAN</name>
<feature type="domain" description="HTH cro/C1-type" evidence="1">
    <location>
        <begin position="33"/>
        <end position="75"/>
    </location>
</feature>
<dbReference type="Pfam" id="PF01381">
    <property type="entry name" value="HTH_3"/>
    <property type="match status" value="1"/>
</dbReference>
<dbReference type="SUPFAM" id="SSF47413">
    <property type="entry name" value="lambda repressor-like DNA-binding domains"/>
    <property type="match status" value="1"/>
</dbReference>
<proteinExistence type="predicted"/>
<reference evidence="2 3" key="1">
    <citation type="submission" date="2021-03" db="EMBL/GenBank/DDBJ databases">
        <title>Metabolic Capacity of the Antarctic Cyanobacterium Phormidium pseudopriestleyi that Sustains Oxygenic Photosynthesis in the Presence of Hydrogen Sulfide.</title>
        <authorList>
            <person name="Lumian J.E."/>
            <person name="Jungblut A.D."/>
            <person name="Dillon M.L."/>
            <person name="Hawes I."/>
            <person name="Doran P.T."/>
            <person name="Mackey T.J."/>
            <person name="Dick G.J."/>
            <person name="Grettenberger C.L."/>
            <person name="Sumner D.Y."/>
        </authorList>
    </citation>
    <scope>NUCLEOTIDE SEQUENCE [LARGE SCALE GENOMIC DNA]</scope>
    <source>
        <strain evidence="2 3">FRX01</strain>
    </source>
</reference>
<dbReference type="InterPro" id="IPR001387">
    <property type="entry name" value="Cro/C1-type_HTH"/>
</dbReference>
<keyword evidence="3" id="KW-1185">Reference proteome</keyword>
<dbReference type="CDD" id="cd00093">
    <property type="entry name" value="HTH_XRE"/>
    <property type="match status" value="1"/>
</dbReference>
<organism evidence="2 3">
    <name type="scientific">Phormidium pseudopriestleyi FRX01</name>
    <dbReference type="NCBI Taxonomy" id="1759528"/>
    <lineage>
        <taxon>Bacteria</taxon>
        <taxon>Bacillati</taxon>
        <taxon>Cyanobacteriota</taxon>
        <taxon>Cyanophyceae</taxon>
        <taxon>Oscillatoriophycideae</taxon>
        <taxon>Oscillatoriales</taxon>
        <taxon>Oscillatoriaceae</taxon>
        <taxon>Phormidium</taxon>
    </lineage>
</organism>
<evidence type="ECO:0000313" key="3">
    <source>
        <dbReference type="Proteomes" id="UP000664844"/>
    </source>
</evidence>
<dbReference type="SMART" id="SM00530">
    <property type="entry name" value="HTH_XRE"/>
    <property type="match status" value="1"/>
</dbReference>
<dbReference type="InterPro" id="IPR010982">
    <property type="entry name" value="Lambda_DNA-bd_dom_sf"/>
</dbReference>
<dbReference type="Proteomes" id="UP000664844">
    <property type="component" value="Unassembled WGS sequence"/>
</dbReference>
<accession>A0ABS3FT93</accession>
<comment type="caution">
    <text evidence="2">The sequence shown here is derived from an EMBL/GenBank/DDBJ whole genome shotgun (WGS) entry which is preliminary data.</text>
</comment>